<accession>A0A430K8Q5</accession>
<dbReference type="AlphaFoldDB" id="A0A430K8Q5"/>
<feature type="domain" description="Cupin type-2" evidence="1">
    <location>
        <begin position="44"/>
        <end position="107"/>
    </location>
</feature>
<reference evidence="2 3" key="1">
    <citation type="submission" date="2018-11" db="EMBL/GenBank/DDBJ databases">
        <title>Arenibacter aquaticus sp.nov., a marine bacterium isolated from surface seawater in the South China Sea.</title>
        <authorList>
            <person name="Guo J."/>
            <person name="Sun J."/>
        </authorList>
    </citation>
    <scope>NUCLEOTIDE SEQUENCE [LARGE SCALE GENOMIC DNA]</scope>
    <source>
        <strain evidence="2 3">GUO666</strain>
    </source>
</reference>
<dbReference type="Gene3D" id="2.60.120.10">
    <property type="entry name" value="Jelly Rolls"/>
    <property type="match status" value="1"/>
</dbReference>
<gene>
    <name evidence="2" type="ORF">EHW67_02460</name>
</gene>
<sequence length="154" mass="17214">MKNAVPIHSVYNLAETLIFPNAITLKILLSGKHTNGIQAIFEDIVEPGVGPGRHIHHHQDETFFFLEGKFIAEVGGEMFEFKPGDVAFIPKGTVHAFKNVGDTSARLRYIFSPAKTIEEMFREFYKRSKEGALTLEEMAEISAKHGQEFVGPPL</sequence>
<evidence type="ECO:0000313" key="2">
    <source>
        <dbReference type="EMBL" id="RTE55448.1"/>
    </source>
</evidence>
<dbReference type="InterPro" id="IPR014710">
    <property type="entry name" value="RmlC-like_jellyroll"/>
</dbReference>
<dbReference type="PANTHER" id="PTHR36440:SF1">
    <property type="entry name" value="PUTATIVE (AFU_ORTHOLOGUE AFUA_8G07350)-RELATED"/>
    <property type="match status" value="1"/>
</dbReference>
<dbReference type="RefSeq" id="WP_126160751.1">
    <property type="nucleotide sequence ID" value="NZ_RQPJ01000001.1"/>
</dbReference>
<organism evidence="2 3">
    <name type="scientific">Arenibacter aquaticus</name>
    <dbReference type="NCBI Taxonomy" id="2489054"/>
    <lineage>
        <taxon>Bacteria</taxon>
        <taxon>Pseudomonadati</taxon>
        <taxon>Bacteroidota</taxon>
        <taxon>Flavobacteriia</taxon>
        <taxon>Flavobacteriales</taxon>
        <taxon>Flavobacteriaceae</taxon>
        <taxon>Arenibacter</taxon>
    </lineage>
</organism>
<dbReference type="EMBL" id="RQPJ01000001">
    <property type="protein sequence ID" value="RTE55448.1"/>
    <property type="molecule type" value="Genomic_DNA"/>
</dbReference>
<proteinExistence type="predicted"/>
<evidence type="ECO:0000259" key="1">
    <source>
        <dbReference type="Pfam" id="PF07883"/>
    </source>
</evidence>
<keyword evidence="3" id="KW-1185">Reference proteome</keyword>
<dbReference type="PANTHER" id="PTHR36440">
    <property type="entry name" value="PUTATIVE (AFU_ORTHOLOGUE AFUA_8G07350)-RELATED"/>
    <property type="match status" value="1"/>
</dbReference>
<name>A0A430K8Q5_9FLAO</name>
<dbReference type="Pfam" id="PF07883">
    <property type="entry name" value="Cupin_2"/>
    <property type="match status" value="1"/>
</dbReference>
<dbReference type="InterPro" id="IPR011051">
    <property type="entry name" value="RmlC_Cupin_sf"/>
</dbReference>
<dbReference type="Proteomes" id="UP000267585">
    <property type="component" value="Unassembled WGS sequence"/>
</dbReference>
<protein>
    <submittedName>
        <fullName evidence="2">Cupin domain-containing protein</fullName>
    </submittedName>
</protein>
<dbReference type="OrthoDB" id="9090296at2"/>
<comment type="caution">
    <text evidence="2">The sequence shown here is derived from an EMBL/GenBank/DDBJ whole genome shotgun (WGS) entry which is preliminary data.</text>
</comment>
<dbReference type="SUPFAM" id="SSF51182">
    <property type="entry name" value="RmlC-like cupins"/>
    <property type="match status" value="1"/>
</dbReference>
<dbReference type="InterPro" id="IPR013096">
    <property type="entry name" value="Cupin_2"/>
</dbReference>
<evidence type="ECO:0000313" key="3">
    <source>
        <dbReference type="Proteomes" id="UP000267585"/>
    </source>
</evidence>
<dbReference type="InterPro" id="IPR053146">
    <property type="entry name" value="QDO-like"/>
</dbReference>